<organism evidence="1 2">
    <name type="scientific">Cetobacterium somerae ATCC BAA-474</name>
    <dbReference type="NCBI Taxonomy" id="1319815"/>
    <lineage>
        <taxon>Bacteria</taxon>
        <taxon>Fusobacteriati</taxon>
        <taxon>Fusobacteriota</taxon>
        <taxon>Fusobacteriia</taxon>
        <taxon>Fusobacteriales</taxon>
        <taxon>Fusobacteriaceae</taxon>
        <taxon>Cetobacterium</taxon>
    </lineage>
</organism>
<dbReference type="EMBL" id="AXZF01000007">
    <property type="protein sequence ID" value="ERT69894.1"/>
    <property type="molecule type" value="Genomic_DNA"/>
</dbReference>
<proteinExistence type="predicted"/>
<sequence length="134" mass="15638">MNKFIVSDSFKSSFEKAIHYSITNYDNITIAVELLDQVDGIISDVLGMDITNSLKKKKVIQVQYENQKKILNLISFKSKNNNIQTSQIIIASFITFQYLENLMLQYPKIDFIYIPWLPEEKIKISTYKNFSLLN</sequence>
<evidence type="ECO:0008006" key="3">
    <source>
        <dbReference type="Google" id="ProtNLM"/>
    </source>
</evidence>
<gene>
    <name evidence="1" type="ORF">HMPREF0202_00204</name>
</gene>
<dbReference type="STRING" id="1319815.HMPREF0202_00204"/>
<dbReference type="AlphaFoldDB" id="U7VFI5"/>
<dbReference type="RefSeq" id="WP_023049753.1">
    <property type="nucleotide sequence ID" value="NZ_CP173069.2"/>
</dbReference>
<evidence type="ECO:0000313" key="2">
    <source>
        <dbReference type="Proteomes" id="UP000017081"/>
    </source>
</evidence>
<keyword evidence="2" id="KW-1185">Reference proteome</keyword>
<name>U7VFI5_9FUSO</name>
<protein>
    <recommendedName>
        <fullName evidence="3">UspA domain-containing protein</fullName>
    </recommendedName>
</protein>
<evidence type="ECO:0000313" key="1">
    <source>
        <dbReference type="EMBL" id="ERT69894.1"/>
    </source>
</evidence>
<accession>U7VFI5</accession>
<comment type="caution">
    <text evidence="1">The sequence shown here is derived from an EMBL/GenBank/DDBJ whole genome shotgun (WGS) entry which is preliminary data.</text>
</comment>
<dbReference type="HOGENOM" id="CLU_1892434_0_0_0"/>
<dbReference type="Proteomes" id="UP000017081">
    <property type="component" value="Unassembled WGS sequence"/>
</dbReference>
<reference evidence="1 2" key="1">
    <citation type="submission" date="2013-08" db="EMBL/GenBank/DDBJ databases">
        <authorList>
            <person name="Weinstock G."/>
            <person name="Sodergren E."/>
            <person name="Wylie T."/>
            <person name="Fulton L."/>
            <person name="Fulton R."/>
            <person name="Fronick C."/>
            <person name="O'Laughlin M."/>
            <person name="Godfrey J."/>
            <person name="Miner T."/>
            <person name="Herter B."/>
            <person name="Appelbaum E."/>
            <person name="Cordes M."/>
            <person name="Lek S."/>
            <person name="Wollam A."/>
            <person name="Pepin K.H."/>
            <person name="Palsikar V.B."/>
            <person name="Mitreva M."/>
            <person name="Wilson R.K."/>
        </authorList>
    </citation>
    <scope>NUCLEOTIDE SEQUENCE [LARGE SCALE GENOMIC DNA]</scope>
    <source>
        <strain evidence="1 2">ATCC BAA-474</strain>
    </source>
</reference>